<dbReference type="EMBL" id="LT629742">
    <property type="protein sequence ID" value="SDR98878.1"/>
    <property type="molecule type" value="Genomic_DNA"/>
</dbReference>
<accession>A0A1H1NIU7</accession>
<evidence type="ECO:0000256" key="1">
    <source>
        <dbReference type="ARBA" id="ARBA00022679"/>
    </source>
</evidence>
<dbReference type="Proteomes" id="UP000181956">
    <property type="component" value="Chromosome I"/>
</dbReference>
<dbReference type="InterPro" id="IPR002173">
    <property type="entry name" value="Carboh/pur_kinase_PfkB_CS"/>
</dbReference>
<organism evidence="5 6">
    <name type="scientific">Microterricola viridarii</name>
    <dbReference type="NCBI Taxonomy" id="412690"/>
    <lineage>
        <taxon>Bacteria</taxon>
        <taxon>Bacillati</taxon>
        <taxon>Actinomycetota</taxon>
        <taxon>Actinomycetes</taxon>
        <taxon>Micrococcales</taxon>
        <taxon>Microbacteriaceae</taxon>
        <taxon>Microterricola</taxon>
    </lineage>
</organism>
<evidence type="ECO:0000313" key="5">
    <source>
        <dbReference type="EMBL" id="SDR98878.1"/>
    </source>
</evidence>
<evidence type="ECO:0000313" key="6">
    <source>
        <dbReference type="Proteomes" id="UP000181956"/>
    </source>
</evidence>
<dbReference type="Gene3D" id="3.40.1190.20">
    <property type="match status" value="1"/>
</dbReference>
<dbReference type="PANTHER" id="PTHR10584">
    <property type="entry name" value="SUGAR KINASE"/>
    <property type="match status" value="1"/>
</dbReference>
<evidence type="ECO:0000256" key="3">
    <source>
        <dbReference type="SAM" id="MobiDB-lite"/>
    </source>
</evidence>
<dbReference type="RefSeq" id="WP_231919324.1">
    <property type="nucleotide sequence ID" value="NZ_LT629742.1"/>
</dbReference>
<feature type="domain" description="Carbohydrate kinase PfkB" evidence="4">
    <location>
        <begin position="89"/>
        <end position="165"/>
    </location>
</feature>
<dbReference type="PROSITE" id="PS00584">
    <property type="entry name" value="PFKB_KINASES_2"/>
    <property type="match status" value="1"/>
</dbReference>
<dbReference type="GO" id="GO:0016301">
    <property type="term" value="F:kinase activity"/>
    <property type="evidence" value="ECO:0007669"/>
    <property type="project" value="UniProtKB-KW"/>
</dbReference>
<feature type="domain" description="Carbohydrate kinase PfkB" evidence="4">
    <location>
        <begin position="221"/>
        <end position="340"/>
    </location>
</feature>
<feature type="region of interest" description="Disordered" evidence="3">
    <location>
        <begin position="28"/>
        <end position="50"/>
    </location>
</feature>
<evidence type="ECO:0000256" key="2">
    <source>
        <dbReference type="ARBA" id="ARBA00022777"/>
    </source>
</evidence>
<dbReference type="SUPFAM" id="SSF53613">
    <property type="entry name" value="Ribokinase-like"/>
    <property type="match status" value="1"/>
</dbReference>
<dbReference type="InterPro" id="IPR029056">
    <property type="entry name" value="Ribokinase-like"/>
</dbReference>
<dbReference type="AlphaFoldDB" id="A0A1H1NIU7"/>
<keyword evidence="1" id="KW-0808">Transferase</keyword>
<keyword evidence="2 5" id="KW-0418">Kinase</keyword>
<proteinExistence type="predicted"/>
<sequence length="402" mass="42892">MIMLELARNCVLWSADVAPVLDSDAPHMKRSRRERGNLVNGNEQGGTVGSSTADEVDVVLGGPIFLDIVFTDLPAAPAAGTEVWAGGMGTMPGGIANLAVATSRMGLKTRLVTQFGDDDYGRWLEKVLGEQEQIDLSRARIAHGEHTVVTVSMAYDGDRAMVTHGHPERMPIRDLIGDVSPSTALVGELANPAEEPWWLGPAIAGSAMFAEVGWDDAGLWDPVVLEGLEYCHGFMPNHLEAMNYTRTSSPQAALSALADRVPLAVVTRGADGAMAVDSITGEAADVPALAVKAIDPTGAGDVFSSAIVLGTRQGWPLEQRLRFANLCSSLAVQRRGGSLGAPGWTDIESWWAETRRRARSSPEAGERALRYGFIADLLADRKFRAHSQAPATIGSHTESCRT</sequence>
<keyword evidence="6" id="KW-1185">Reference proteome</keyword>
<dbReference type="Pfam" id="PF00294">
    <property type="entry name" value="PfkB"/>
    <property type="match status" value="2"/>
</dbReference>
<protein>
    <submittedName>
        <fullName evidence="5">Sugar or nucleoside kinase, ribokinase family</fullName>
    </submittedName>
</protein>
<evidence type="ECO:0000259" key="4">
    <source>
        <dbReference type="Pfam" id="PF00294"/>
    </source>
</evidence>
<dbReference type="InterPro" id="IPR011611">
    <property type="entry name" value="PfkB_dom"/>
</dbReference>
<dbReference type="PANTHER" id="PTHR10584:SF166">
    <property type="entry name" value="RIBOKINASE"/>
    <property type="match status" value="1"/>
</dbReference>
<reference evidence="6" key="1">
    <citation type="submission" date="2016-10" db="EMBL/GenBank/DDBJ databases">
        <authorList>
            <person name="Varghese N."/>
            <person name="Submissions S."/>
        </authorList>
    </citation>
    <scope>NUCLEOTIDE SEQUENCE [LARGE SCALE GENOMIC DNA]</scope>
    <source>
        <strain evidence="6">DSM 21772</strain>
    </source>
</reference>
<name>A0A1H1NIU7_9MICO</name>
<dbReference type="STRING" id="412690.SAMN04489834_0652"/>
<gene>
    <name evidence="5" type="ORF">SAMN04489834_0652</name>
</gene>